<dbReference type="EMBL" id="BSUZ01000001">
    <property type="protein sequence ID" value="GMA88165.1"/>
    <property type="molecule type" value="Genomic_DNA"/>
</dbReference>
<keyword evidence="3" id="KW-1185">Reference proteome</keyword>
<reference evidence="3" key="1">
    <citation type="journal article" date="2019" name="Int. J. Syst. Evol. Microbiol.">
        <title>The Global Catalogue of Microorganisms (GCM) 10K type strain sequencing project: providing services to taxonomists for standard genome sequencing and annotation.</title>
        <authorList>
            <consortium name="The Broad Institute Genomics Platform"/>
            <consortium name="The Broad Institute Genome Sequencing Center for Infectious Disease"/>
            <person name="Wu L."/>
            <person name="Ma J."/>
        </authorList>
    </citation>
    <scope>NUCLEOTIDE SEQUENCE [LARGE SCALE GENOMIC DNA]</scope>
    <source>
        <strain evidence="3">NBRC 108730</strain>
    </source>
</reference>
<feature type="region of interest" description="Disordered" evidence="1">
    <location>
        <begin position="1"/>
        <end position="31"/>
    </location>
</feature>
<comment type="caution">
    <text evidence="2">The sequence shown here is derived from an EMBL/GenBank/DDBJ whole genome shotgun (WGS) entry which is preliminary data.</text>
</comment>
<accession>A0ABQ6JN26</accession>
<sequence>MAAEAVLGPERGTRRRRRPVTEPEPFPRNGSEVADAVVARAVEVDHGGAVGLLGHRAALGRVADDGARGERRPDRAVARQHPALVADCT</sequence>
<dbReference type="Proteomes" id="UP001157017">
    <property type="component" value="Unassembled WGS sequence"/>
</dbReference>
<organism evidence="2 3">
    <name type="scientific">Angustibacter aerolatus</name>
    <dbReference type="NCBI Taxonomy" id="1162965"/>
    <lineage>
        <taxon>Bacteria</taxon>
        <taxon>Bacillati</taxon>
        <taxon>Actinomycetota</taxon>
        <taxon>Actinomycetes</taxon>
        <taxon>Kineosporiales</taxon>
        <taxon>Kineosporiaceae</taxon>
    </lineage>
</organism>
<gene>
    <name evidence="2" type="ORF">GCM10025868_34150</name>
</gene>
<evidence type="ECO:0000256" key="1">
    <source>
        <dbReference type="SAM" id="MobiDB-lite"/>
    </source>
</evidence>
<proteinExistence type="predicted"/>
<evidence type="ECO:0000313" key="2">
    <source>
        <dbReference type="EMBL" id="GMA88165.1"/>
    </source>
</evidence>
<protein>
    <submittedName>
        <fullName evidence="2">Uncharacterized protein</fullName>
    </submittedName>
</protein>
<name>A0ABQ6JN26_9ACTN</name>
<evidence type="ECO:0000313" key="3">
    <source>
        <dbReference type="Proteomes" id="UP001157017"/>
    </source>
</evidence>